<name>A0AC34F3F4_9BILA</name>
<organism evidence="1 2">
    <name type="scientific">Panagrolaimus sp. ES5</name>
    <dbReference type="NCBI Taxonomy" id="591445"/>
    <lineage>
        <taxon>Eukaryota</taxon>
        <taxon>Metazoa</taxon>
        <taxon>Ecdysozoa</taxon>
        <taxon>Nematoda</taxon>
        <taxon>Chromadorea</taxon>
        <taxon>Rhabditida</taxon>
        <taxon>Tylenchina</taxon>
        <taxon>Panagrolaimomorpha</taxon>
        <taxon>Panagrolaimoidea</taxon>
        <taxon>Panagrolaimidae</taxon>
        <taxon>Panagrolaimus</taxon>
    </lineage>
</organism>
<protein>
    <submittedName>
        <fullName evidence="2">HEAT repeat-containing protein 1</fullName>
    </submittedName>
</protein>
<sequence length="1640" mass="187380">MTSLSRQLARLKDAPSTGQGVERDHSSLLFNKKEAASLDREQAYKLGLVGLAQLKKIDPTIDEWEPELFAETSLDFNRSMITKEENEKITASLERMITLLAPYFHHQACKQVLEWLIYRYQIHSFDAEFLAIAFLPFHDMNSYGRLGSILMIKKNDWQWMKEVTKEGAPIPFNFITRQCLIAGGNMHLIGAVGNFLNNLTKTFDEEFVTKNYQYFFLFFTKLVASLFEDPANASDQLISRIMPQLGIALKSKILPYKIAGMILVTQLSMTVTFTQETLFPIISLLLNKVKSSIFSTAMDTLIVICQRQSLDSLPIKSIRKLIKRREELNLDDYFQKIQIEADLAGFLKPFWATLLNIFNQGVEDDDFSELMAIFDVTTVANQLSPRQASDLMTLVIENLVQNENIKIPKTLQRNLKAVILRFGPEFDVIRSKYKKKNESELCLLIEQCQIQPHEIGDLDLERRRKRRRRTSSTKSAEDAKDENENKAKKLDRHTVISNIAEPEQRKPFSESPLQILFKFSQNKWDEITFMLQSFKKPEYLQKFTNDDLETFAVKVITFVATSKVKVKEEIKVALSHITLNPDFVFKLLSKAKTEPQPKKSKPVGVKTAEPLFLNETDEQYKKRLLFVLEILNINTHYKADARLFVFLFDLIEEVIEAKKISDLDNYKLSLTISLFLKHVQQPDAATLLSNSLRLDSIVKVIRFTNDHNVLRNALHILALLAPHIPGRVVTQIMSVFTFMGDCGILKKDNDLTLSVVEEALNALFTAIMTSEKTDTKAAKYKIRQKLLEVSKIFAVSLIDIPAHRRMRILRAVGNTVSPEDLWIFLGSIYDNFCTKWQKATSKKTDVDIIHEITLEFIGEFEPEVQLITAINLLDYVMKLGADHQSAADRLKTSNTNANDLIVFDRDSRSVQKLRYFRFLIFGWVLKFFNYKPLYEQLGALDDEKLYERMLEVGKKLLITVTNVADFMENGFKVAENEQEKLLQTKDATENDKNAAVQALRYWVALAAKADIICDRMRCLLPANVSGHIICDLLIDADDKQKGVAPHIRDRAMQLLNVKMIAQSGFDHSNDKGDIHTEYLMKFAKKLNEWITPAEKRDDIILCQNAAFSLKLVAKKIPPQDGQKVFTETMEKCVALLRDWASFDESMIGNILLLVGELVRSQNLKSTVLYSEAICSNTIEILRDCEKKAADIIEQIEAEKQKEASEGEAATTPANSRRKRSQLSLYQYGDDVLLLCALTCSQRLFDHSSKFITNFYEPFIHVVSQLGAKYMTDSNTSNGDDINKSAVSSPRMDNIRLRLTFIRTAISKQEIRLLVGPFTNVSSKLMKRPLTLTSLTGLIADSIKHTKTDYITKVIEQLVEMFMILFKFRKSDKKVEKFEFYNQCEDSILIAFLALIDHLKADGLRPIVNSLVEHVKASITDPSNTRLMAITVFNFANQFYDSYHNLAIPYFSQLFDLSIKILKNLSAAKVDSDQLFIDGTQKDTIEAAQANHLIILILKFINNCARHSTFFTEDLVKASYPAVLDEIENIKVSGHEDRCVPHLNNCIYSIAEASVDIFNREICNSLLTRTRNSSSKIRHRSILIFEQLVDRIGDSLAPLLPMIVQYLSELLEDTNKKVTTQAEKTIRLLRLKFGDDVFGKE</sequence>
<dbReference type="WBParaSite" id="ES5_v2.g11504.t1">
    <property type="protein sequence ID" value="ES5_v2.g11504.t1"/>
    <property type="gene ID" value="ES5_v2.g11504"/>
</dbReference>
<evidence type="ECO:0000313" key="2">
    <source>
        <dbReference type="WBParaSite" id="ES5_v2.g11504.t1"/>
    </source>
</evidence>
<dbReference type="Proteomes" id="UP000887579">
    <property type="component" value="Unplaced"/>
</dbReference>
<proteinExistence type="predicted"/>
<evidence type="ECO:0000313" key="1">
    <source>
        <dbReference type="Proteomes" id="UP000887579"/>
    </source>
</evidence>
<accession>A0AC34F3F4</accession>
<reference evidence="2" key="1">
    <citation type="submission" date="2022-11" db="UniProtKB">
        <authorList>
            <consortium name="WormBaseParasite"/>
        </authorList>
    </citation>
    <scope>IDENTIFICATION</scope>
</reference>